<gene>
    <name evidence="2" type="ORF">F3B53_06200</name>
</gene>
<sequence>MVVNGINIEVERKMIKHIHLSVYPPDGRIHISAPASVGDDQLRLFVLSKWVWLMEKQEEATQHNIQPKREYVSGEAHYYKGQLFRLRVDICQNEQQRVLIEGDYLVVKCKRRENAETLLTEWYRIRLKEIIPPLLSRWCKRIGTEIPFYEILQMNKRWGSCNPKAKHIVFNLELAKKPIECIEYIVAHEVIHLLERTHTDRFFRLLDTYLPKWEKLKDELNEYPVSIE</sequence>
<dbReference type="CDD" id="cd07344">
    <property type="entry name" value="M48_yhfN_like"/>
    <property type="match status" value="1"/>
</dbReference>
<dbReference type="PANTHER" id="PTHR30399:SF1">
    <property type="entry name" value="UTP PYROPHOSPHATASE"/>
    <property type="match status" value="1"/>
</dbReference>
<evidence type="ECO:0000313" key="3">
    <source>
        <dbReference type="Proteomes" id="UP000375690"/>
    </source>
</evidence>
<dbReference type="Proteomes" id="UP000375690">
    <property type="component" value="Unassembled WGS sequence"/>
</dbReference>
<reference evidence="2 3" key="1">
    <citation type="journal article" date="2019" name="Nat. Med.">
        <title>A library of human gut bacterial isolates paired with longitudinal multiomics data enables mechanistic microbiome research.</title>
        <authorList>
            <person name="Poyet M."/>
            <person name="Groussin M."/>
            <person name="Gibbons S.M."/>
            <person name="Avila-Pacheco J."/>
            <person name="Jiang X."/>
            <person name="Kearney S.M."/>
            <person name="Perrotta A.R."/>
            <person name="Berdy B."/>
            <person name="Zhao S."/>
            <person name="Lieberman T.D."/>
            <person name="Swanson P.K."/>
            <person name="Smith M."/>
            <person name="Roesemann S."/>
            <person name="Alexander J.E."/>
            <person name="Rich S.A."/>
            <person name="Livny J."/>
            <person name="Vlamakis H."/>
            <person name="Clish C."/>
            <person name="Bullock K."/>
            <person name="Deik A."/>
            <person name="Scott J."/>
            <person name="Pierce K.A."/>
            <person name="Xavier R.J."/>
            <person name="Alm E.J."/>
        </authorList>
    </citation>
    <scope>NUCLEOTIDE SEQUENCE [LARGE SCALE GENOMIC DNA]</scope>
    <source>
        <strain evidence="2 3">BIOML-A2</strain>
    </source>
</reference>
<protein>
    <submittedName>
        <fullName evidence="2">M48 family metallopeptidase</fullName>
    </submittedName>
</protein>
<comment type="caution">
    <text evidence="2">The sequence shown here is derived from an EMBL/GenBank/DDBJ whole genome shotgun (WGS) entry which is preliminary data.</text>
</comment>
<evidence type="ECO:0000259" key="1">
    <source>
        <dbReference type="Pfam" id="PF01863"/>
    </source>
</evidence>
<dbReference type="InterPro" id="IPR002725">
    <property type="entry name" value="YgjP-like_metallopeptidase"/>
</dbReference>
<dbReference type="Gene3D" id="3.30.2010.10">
    <property type="entry name" value="Metalloproteases ('zincins'), catalytic domain"/>
    <property type="match status" value="1"/>
</dbReference>
<accession>A0A6A1XMA2</accession>
<feature type="domain" description="YgjP-like metallopeptidase" evidence="1">
    <location>
        <begin position="20"/>
        <end position="222"/>
    </location>
</feature>
<dbReference type="AlphaFoldDB" id="A0A6A1XMA2"/>
<proteinExistence type="predicted"/>
<dbReference type="InterPro" id="IPR053136">
    <property type="entry name" value="UTP_pyrophosphatase-like"/>
</dbReference>
<organism evidence="2 3">
    <name type="scientific">Bacteroides ovatus</name>
    <dbReference type="NCBI Taxonomy" id="28116"/>
    <lineage>
        <taxon>Bacteria</taxon>
        <taxon>Pseudomonadati</taxon>
        <taxon>Bacteroidota</taxon>
        <taxon>Bacteroidia</taxon>
        <taxon>Bacteroidales</taxon>
        <taxon>Bacteroidaceae</taxon>
        <taxon>Bacteroides</taxon>
    </lineage>
</organism>
<name>A0A6A1XMA2_BACOV</name>
<dbReference type="EMBL" id="VWFC01000005">
    <property type="protein sequence ID" value="KAB1329022.1"/>
    <property type="molecule type" value="Genomic_DNA"/>
</dbReference>
<dbReference type="Pfam" id="PF01863">
    <property type="entry name" value="YgjP-like"/>
    <property type="match status" value="1"/>
</dbReference>
<dbReference type="PANTHER" id="PTHR30399">
    <property type="entry name" value="UNCHARACTERIZED PROTEIN YGJP"/>
    <property type="match status" value="1"/>
</dbReference>
<evidence type="ECO:0000313" key="2">
    <source>
        <dbReference type="EMBL" id="KAB1329022.1"/>
    </source>
</evidence>